<evidence type="ECO:0000313" key="2">
    <source>
        <dbReference type="Proteomes" id="UP000269396"/>
    </source>
</evidence>
<name>A0A3P8FDL9_9TREM</name>
<accession>A0A3P8FDL9</accession>
<reference evidence="1 2" key="1">
    <citation type="submission" date="2018-11" db="EMBL/GenBank/DDBJ databases">
        <authorList>
            <consortium name="Pathogen Informatics"/>
        </authorList>
    </citation>
    <scope>NUCLEOTIDE SEQUENCE [LARGE SCALE GENOMIC DNA]</scope>
    <source>
        <strain>Denwood</strain>
        <strain evidence="2">Zambia</strain>
    </source>
</reference>
<proteinExistence type="predicted"/>
<dbReference type="AlphaFoldDB" id="A0A3P8FDL9"/>
<keyword evidence="2" id="KW-1185">Reference proteome</keyword>
<sequence>MTIFALFKPSISGKNCTRCSLFNRNTSRKSCIEQPPPRTILATRSLCKNPS</sequence>
<dbReference type="Proteomes" id="UP000269396">
    <property type="component" value="Unassembled WGS sequence"/>
</dbReference>
<dbReference type="EMBL" id="UZAL01038752">
    <property type="protein sequence ID" value="VDP74262.1"/>
    <property type="molecule type" value="Genomic_DNA"/>
</dbReference>
<gene>
    <name evidence="1" type="ORF">SMTD_LOCUS17454</name>
</gene>
<organism evidence="1 2">
    <name type="scientific">Schistosoma mattheei</name>
    <dbReference type="NCBI Taxonomy" id="31246"/>
    <lineage>
        <taxon>Eukaryota</taxon>
        <taxon>Metazoa</taxon>
        <taxon>Spiralia</taxon>
        <taxon>Lophotrochozoa</taxon>
        <taxon>Platyhelminthes</taxon>
        <taxon>Trematoda</taxon>
        <taxon>Digenea</taxon>
        <taxon>Strigeidida</taxon>
        <taxon>Schistosomatoidea</taxon>
        <taxon>Schistosomatidae</taxon>
        <taxon>Schistosoma</taxon>
    </lineage>
</organism>
<evidence type="ECO:0000313" key="1">
    <source>
        <dbReference type="EMBL" id="VDP74262.1"/>
    </source>
</evidence>
<protein>
    <submittedName>
        <fullName evidence="1">Uncharacterized protein</fullName>
    </submittedName>
</protein>